<evidence type="ECO:0000256" key="2">
    <source>
        <dbReference type="SAM" id="Phobius"/>
    </source>
</evidence>
<name>A0A2T1GES4_9CYAN</name>
<feature type="region of interest" description="Disordered" evidence="1">
    <location>
        <begin position="1"/>
        <end position="29"/>
    </location>
</feature>
<comment type="caution">
    <text evidence="3">The sequence shown here is derived from an EMBL/GenBank/DDBJ whole genome shotgun (WGS) entry which is preliminary data.</text>
</comment>
<evidence type="ECO:0000313" key="3">
    <source>
        <dbReference type="EMBL" id="PSB55999.1"/>
    </source>
</evidence>
<keyword evidence="4" id="KW-1185">Reference proteome</keyword>
<dbReference type="AlphaFoldDB" id="A0A2T1GES4"/>
<keyword evidence="2" id="KW-0812">Transmembrane</keyword>
<feature type="region of interest" description="Disordered" evidence="1">
    <location>
        <begin position="49"/>
        <end position="111"/>
    </location>
</feature>
<evidence type="ECO:0008006" key="5">
    <source>
        <dbReference type="Google" id="ProtNLM"/>
    </source>
</evidence>
<feature type="transmembrane region" description="Helical" evidence="2">
    <location>
        <begin position="118"/>
        <end position="141"/>
    </location>
</feature>
<keyword evidence="2" id="KW-1133">Transmembrane helix</keyword>
<protein>
    <recommendedName>
        <fullName evidence="5">Type II secretion system protein GspC N-terminal domain-containing protein</fullName>
    </recommendedName>
</protein>
<evidence type="ECO:0000313" key="4">
    <source>
        <dbReference type="Proteomes" id="UP000238937"/>
    </source>
</evidence>
<feature type="compositionally biased region" description="Basic and acidic residues" evidence="1">
    <location>
        <begin position="59"/>
        <end position="69"/>
    </location>
</feature>
<reference evidence="3 4" key="1">
    <citation type="submission" date="2018-03" db="EMBL/GenBank/DDBJ databases">
        <title>The ancient ancestry and fast evolution of plastids.</title>
        <authorList>
            <person name="Moore K.R."/>
            <person name="Magnabosco C."/>
            <person name="Momper L."/>
            <person name="Gold D.A."/>
            <person name="Bosak T."/>
            <person name="Fournier G.P."/>
        </authorList>
    </citation>
    <scope>NUCLEOTIDE SEQUENCE [LARGE SCALE GENOMIC DNA]</scope>
    <source>
        <strain evidence="3 4">CCALA 037</strain>
    </source>
</reference>
<accession>A0A2T1GES4</accession>
<sequence length="298" mass="31781">MTNQNPAVPAPGSPQDRRQSDILSKVNAHADRSLDRLFADIEELLSGDLEADSSSAIERAQRKTTDPTRHYPPTQSPQSDSHYYPASGSFTGEEPAFSDSIDDTPPTAAPKRKKSIPIWLMAVSGIGITAIAAGSLLFWLVNERKIDMPNIDTSWLPFQSQQVSPTDAQFADYMRKSIAKIEAAERVPAAPAPTASIADPALTTPAANPTISNAPGAIVTAPISASPTATTNPIALVKTLDKNNRPGAIFQIDGQSQTIRVGQQIGTSNWSLISVAKGEVTIKQKGGQIRSLDVGQKF</sequence>
<dbReference type="RefSeq" id="WP_106305350.1">
    <property type="nucleotide sequence ID" value="NZ_PVWO01000151.1"/>
</dbReference>
<dbReference type="Proteomes" id="UP000238937">
    <property type="component" value="Unassembled WGS sequence"/>
</dbReference>
<proteinExistence type="predicted"/>
<dbReference type="EMBL" id="PVWO01000151">
    <property type="protein sequence ID" value="PSB55999.1"/>
    <property type="molecule type" value="Genomic_DNA"/>
</dbReference>
<organism evidence="3 4">
    <name type="scientific">Chamaesiphon polymorphus CCALA 037</name>
    <dbReference type="NCBI Taxonomy" id="2107692"/>
    <lineage>
        <taxon>Bacteria</taxon>
        <taxon>Bacillati</taxon>
        <taxon>Cyanobacteriota</taxon>
        <taxon>Cyanophyceae</taxon>
        <taxon>Gomontiellales</taxon>
        <taxon>Chamaesiphonaceae</taxon>
        <taxon>Chamaesiphon</taxon>
    </lineage>
</organism>
<keyword evidence="2" id="KW-0472">Membrane</keyword>
<evidence type="ECO:0000256" key="1">
    <source>
        <dbReference type="SAM" id="MobiDB-lite"/>
    </source>
</evidence>
<gene>
    <name evidence="3" type="ORF">C7B77_13280</name>
</gene>
<dbReference type="OrthoDB" id="428674at2"/>